<evidence type="ECO:0000313" key="2">
    <source>
        <dbReference type="Proteomes" id="UP001586593"/>
    </source>
</evidence>
<sequence length="156" mass="17250">MRQGFVFDQSSSIQTMNNGVLMTDSSLQVLFSSSEKNILTIFFQLQPKSNLNNGSRSATYLGEELLRAYKRHFTNSRPRRFLKTALTSTKGKKPMKIMSSGRLPVLSAVFASIRISSPYEILTAVSTCRLLSMHVSASLAGGQYTSRVSTSDAVRL</sequence>
<comment type="caution">
    <text evidence="1">The sequence shown here is derived from an EMBL/GenBank/DDBJ whole genome shotgun (WGS) entry which is preliminary data.</text>
</comment>
<keyword evidence="2" id="KW-1185">Reference proteome</keyword>
<reference evidence="1 2" key="1">
    <citation type="journal article" date="2024" name="Commun. Biol.">
        <title>Comparative genomic analysis of thermophilic fungi reveals convergent evolutionary adaptations and gene losses.</title>
        <authorList>
            <person name="Steindorff A.S."/>
            <person name="Aguilar-Pontes M.V."/>
            <person name="Robinson A.J."/>
            <person name="Andreopoulos B."/>
            <person name="LaButti K."/>
            <person name="Kuo A."/>
            <person name="Mondo S."/>
            <person name="Riley R."/>
            <person name="Otillar R."/>
            <person name="Haridas S."/>
            <person name="Lipzen A."/>
            <person name="Grimwood J."/>
            <person name="Schmutz J."/>
            <person name="Clum A."/>
            <person name="Reid I.D."/>
            <person name="Moisan M.C."/>
            <person name="Butler G."/>
            <person name="Nguyen T.T.M."/>
            <person name="Dewar K."/>
            <person name="Conant G."/>
            <person name="Drula E."/>
            <person name="Henrissat B."/>
            <person name="Hansel C."/>
            <person name="Singer S."/>
            <person name="Hutchinson M.I."/>
            <person name="de Vries R.P."/>
            <person name="Natvig D.O."/>
            <person name="Powell A.J."/>
            <person name="Tsang A."/>
            <person name="Grigoriev I.V."/>
        </authorList>
    </citation>
    <scope>NUCLEOTIDE SEQUENCE [LARGE SCALE GENOMIC DNA]</scope>
    <source>
        <strain evidence="1 2">ATCC 24622</strain>
    </source>
</reference>
<dbReference type="Proteomes" id="UP001586593">
    <property type="component" value="Unassembled WGS sequence"/>
</dbReference>
<organism evidence="1 2">
    <name type="scientific">Phialemonium thermophilum</name>
    <dbReference type="NCBI Taxonomy" id="223376"/>
    <lineage>
        <taxon>Eukaryota</taxon>
        <taxon>Fungi</taxon>
        <taxon>Dikarya</taxon>
        <taxon>Ascomycota</taxon>
        <taxon>Pezizomycotina</taxon>
        <taxon>Sordariomycetes</taxon>
        <taxon>Sordariomycetidae</taxon>
        <taxon>Cephalothecales</taxon>
        <taxon>Cephalothecaceae</taxon>
        <taxon>Phialemonium</taxon>
    </lineage>
</organism>
<name>A0ABR3XLH5_9PEZI</name>
<dbReference type="EMBL" id="JAZHXJ010000074">
    <property type="protein sequence ID" value="KAL1876828.1"/>
    <property type="molecule type" value="Genomic_DNA"/>
</dbReference>
<gene>
    <name evidence="1" type="ORF">VTK73DRAFT_9205</name>
</gene>
<proteinExistence type="predicted"/>
<protein>
    <submittedName>
        <fullName evidence="1">Uncharacterized protein</fullName>
    </submittedName>
</protein>
<accession>A0ABR3XLH5</accession>
<evidence type="ECO:0000313" key="1">
    <source>
        <dbReference type="EMBL" id="KAL1876828.1"/>
    </source>
</evidence>